<evidence type="ECO:0000259" key="1">
    <source>
        <dbReference type="Pfam" id="PF04754"/>
    </source>
</evidence>
<accession>A0A9D2B363</accession>
<dbReference type="Pfam" id="PF04754">
    <property type="entry name" value="Transposase_31"/>
    <property type="match status" value="1"/>
</dbReference>
<reference evidence="2" key="1">
    <citation type="journal article" date="2021" name="PeerJ">
        <title>Extensive microbial diversity within the chicken gut microbiome revealed by metagenomics and culture.</title>
        <authorList>
            <person name="Gilroy R."/>
            <person name="Ravi A."/>
            <person name="Getino M."/>
            <person name="Pursley I."/>
            <person name="Horton D.L."/>
            <person name="Alikhan N.F."/>
            <person name="Baker D."/>
            <person name="Gharbi K."/>
            <person name="Hall N."/>
            <person name="Watson M."/>
            <person name="Adriaenssens E.M."/>
            <person name="Foster-Nyarko E."/>
            <person name="Jarju S."/>
            <person name="Secka A."/>
            <person name="Antonio M."/>
            <person name="Oren A."/>
            <person name="Chaudhuri R.R."/>
            <person name="La Ragione R."/>
            <person name="Hildebrand F."/>
            <person name="Pallen M.J."/>
        </authorList>
    </citation>
    <scope>NUCLEOTIDE SEQUENCE</scope>
    <source>
        <strain evidence="2">ChiSjej1B19-8411</strain>
    </source>
</reference>
<evidence type="ECO:0000313" key="2">
    <source>
        <dbReference type="EMBL" id="HIX59468.1"/>
    </source>
</evidence>
<gene>
    <name evidence="2" type="ORF">IAA45_07130</name>
</gene>
<dbReference type="Proteomes" id="UP000886817">
    <property type="component" value="Unassembled WGS sequence"/>
</dbReference>
<feature type="domain" description="Transposase (putative) YhgA-like" evidence="1">
    <location>
        <begin position="129"/>
        <end position="224"/>
    </location>
</feature>
<sequence length="336" mass="38591">MGEKDLVAKEYFEDPHRLADLLNAELFQGEERIGPEDIIQRNPSGFRRSTNDTTVRARVVTRDLLGELHTGLQVVLIALEAQSSVHYAMPLRVLNGDGIGYDTQWRKIRDGHEKKRDLRGAEFLSGFGRKDRLTPILTIVLYFGEEDWDGPRSLKEMMDLDNCPREVAGRIGDYPLQLVEVRKYPHSEWFRSDLQYVFGFLQRDRDKEGLQKYVNENAEAFSHLDGSTYQMIRVMSHSRKILKRKENYRREEGDYDMCQALREMMEDSEAIGEARGISIGEARGISIGEVRGISIGEVRGIQLARQVISLQKEGKMDQEIAQLCGIEVEKVREILL</sequence>
<reference evidence="2" key="2">
    <citation type="submission" date="2021-04" db="EMBL/GenBank/DDBJ databases">
        <authorList>
            <person name="Gilroy R."/>
        </authorList>
    </citation>
    <scope>NUCLEOTIDE SEQUENCE</scope>
    <source>
        <strain evidence="2">ChiSjej1B19-8411</strain>
    </source>
</reference>
<dbReference type="InterPro" id="IPR006842">
    <property type="entry name" value="Transposase_31"/>
</dbReference>
<proteinExistence type="predicted"/>
<evidence type="ECO:0000313" key="3">
    <source>
        <dbReference type="Proteomes" id="UP000886817"/>
    </source>
</evidence>
<dbReference type="AlphaFoldDB" id="A0A9D2B363"/>
<protein>
    <submittedName>
        <fullName evidence="2">Rpn family recombination-promoting nuclease/putative transposase</fullName>
    </submittedName>
</protein>
<organism evidence="2 3">
    <name type="scientific">Candidatus Blautia gallistercoris</name>
    <dbReference type="NCBI Taxonomy" id="2838490"/>
    <lineage>
        <taxon>Bacteria</taxon>
        <taxon>Bacillati</taxon>
        <taxon>Bacillota</taxon>
        <taxon>Clostridia</taxon>
        <taxon>Lachnospirales</taxon>
        <taxon>Lachnospiraceae</taxon>
        <taxon>Blautia</taxon>
    </lineage>
</organism>
<dbReference type="EMBL" id="DXEX01000156">
    <property type="protein sequence ID" value="HIX59468.1"/>
    <property type="molecule type" value="Genomic_DNA"/>
</dbReference>
<name>A0A9D2B363_9FIRM</name>
<comment type="caution">
    <text evidence="2">The sequence shown here is derived from an EMBL/GenBank/DDBJ whole genome shotgun (WGS) entry which is preliminary data.</text>
</comment>